<organism evidence="2 3">
    <name type="scientific">Henosepilachna vigintioctopunctata</name>
    <dbReference type="NCBI Taxonomy" id="420089"/>
    <lineage>
        <taxon>Eukaryota</taxon>
        <taxon>Metazoa</taxon>
        <taxon>Ecdysozoa</taxon>
        <taxon>Arthropoda</taxon>
        <taxon>Hexapoda</taxon>
        <taxon>Insecta</taxon>
        <taxon>Pterygota</taxon>
        <taxon>Neoptera</taxon>
        <taxon>Endopterygota</taxon>
        <taxon>Coleoptera</taxon>
        <taxon>Polyphaga</taxon>
        <taxon>Cucujiformia</taxon>
        <taxon>Coccinelloidea</taxon>
        <taxon>Coccinellidae</taxon>
        <taxon>Epilachninae</taxon>
        <taxon>Epilachnini</taxon>
        <taxon>Henosepilachna</taxon>
    </lineage>
</organism>
<feature type="region of interest" description="Disordered" evidence="1">
    <location>
        <begin position="54"/>
        <end position="106"/>
    </location>
</feature>
<proteinExistence type="predicted"/>
<dbReference type="EMBL" id="JARQZJ010000046">
    <property type="protein sequence ID" value="KAK9878306.1"/>
    <property type="molecule type" value="Genomic_DNA"/>
</dbReference>
<evidence type="ECO:0000313" key="2">
    <source>
        <dbReference type="EMBL" id="KAK9878306.1"/>
    </source>
</evidence>
<sequence>MLLFRRKKNYKYHDTLLTVESTNDFEYHTECLKQITVLKQKDKEEFEDFCKTQAEESSATLNDQPTTLSVDEQPSTSTLNEQPSTSAQEDDHSQSIENLSSAGTISQQAISPTIKNKKSTCLFCDRVEKKLVRDEFM</sequence>
<feature type="compositionally biased region" description="Polar residues" evidence="1">
    <location>
        <begin position="55"/>
        <end position="87"/>
    </location>
</feature>
<evidence type="ECO:0000256" key="1">
    <source>
        <dbReference type="SAM" id="MobiDB-lite"/>
    </source>
</evidence>
<reference evidence="2 3" key="1">
    <citation type="submission" date="2023-03" db="EMBL/GenBank/DDBJ databases">
        <title>Genome insight into feeding habits of ladybird beetles.</title>
        <authorList>
            <person name="Li H.-S."/>
            <person name="Huang Y.-H."/>
            <person name="Pang H."/>
        </authorList>
    </citation>
    <scope>NUCLEOTIDE SEQUENCE [LARGE SCALE GENOMIC DNA]</scope>
    <source>
        <strain evidence="2">SYSU_2023b</strain>
        <tissue evidence="2">Whole body</tissue>
    </source>
</reference>
<comment type="caution">
    <text evidence="2">The sequence shown here is derived from an EMBL/GenBank/DDBJ whole genome shotgun (WGS) entry which is preliminary data.</text>
</comment>
<name>A0AAW1U3E9_9CUCU</name>
<dbReference type="AlphaFoldDB" id="A0AAW1U3E9"/>
<feature type="compositionally biased region" description="Polar residues" evidence="1">
    <location>
        <begin position="95"/>
        <end position="106"/>
    </location>
</feature>
<keyword evidence="3" id="KW-1185">Reference proteome</keyword>
<protein>
    <submittedName>
        <fullName evidence="2">Uncharacterized protein</fullName>
    </submittedName>
</protein>
<dbReference type="Proteomes" id="UP001431783">
    <property type="component" value="Unassembled WGS sequence"/>
</dbReference>
<accession>A0AAW1U3E9</accession>
<gene>
    <name evidence="2" type="ORF">WA026_021321</name>
</gene>
<evidence type="ECO:0000313" key="3">
    <source>
        <dbReference type="Proteomes" id="UP001431783"/>
    </source>
</evidence>